<feature type="transmembrane region" description="Helical" evidence="7">
    <location>
        <begin position="96"/>
        <end position="122"/>
    </location>
</feature>
<sequence>MNKDFRNMIIIFIGFFFLALFSNTVSPFITTIKNMYNVSEQIIAILPPLILGASFMMSIAGGKIINVLGVKKGLYLGFFFMIASSIILLISKNFYVLLIGYFVSGLSIGMCTLSLTTTLSLLPEKYQKFSLSNAFVGLGGILILPIDRFILSKGILFNYTYIIHIVSAFIFFILITQVKGIVVSKSKDDITKDTFTVLKNPLFLLLAIAMFFYAGSELSTTNWTGTFLENFYGISREEVPNILLSFWILFTVGRALGDKFLDKVGRLRLLAIAPLVDIAGIIVILIGRNRIQAYVGYAVIGISMALIYPALQGYIIQNVDKKYAPIASSIITIFNNMGAMILSYLIGFAAGIRITYVFFVQILFYVYISIISFRYLLFKTKKAAKR</sequence>
<evidence type="ECO:0000313" key="12">
    <source>
        <dbReference type="Proteomes" id="UP000030905"/>
    </source>
</evidence>
<dbReference type="KEGG" id="cpat:CLPA_c15390"/>
<dbReference type="InterPro" id="IPR051788">
    <property type="entry name" value="MFS_Transporter"/>
</dbReference>
<dbReference type="InterPro" id="IPR020846">
    <property type="entry name" value="MFS_dom"/>
</dbReference>
<dbReference type="KEGG" id="cpae:CPAST_c15390"/>
<evidence type="ECO:0000256" key="6">
    <source>
        <dbReference type="ARBA" id="ARBA00023136"/>
    </source>
</evidence>
<dbReference type="eggNOG" id="COG0738">
    <property type="taxonomic scope" value="Bacteria"/>
</dbReference>
<dbReference type="RefSeq" id="WP_003447210.1">
    <property type="nucleotide sequence ID" value="NZ_ANZB01000014.1"/>
</dbReference>
<feature type="transmembrane region" description="Helical" evidence="7">
    <location>
        <begin position="129"/>
        <end position="150"/>
    </location>
</feature>
<feature type="transmembrane region" description="Helical" evidence="7">
    <location>
        <begin position="197"/>
        <end position="215"/>
    </location>
</feature>
<dbReference type="Proteomes" id="UP000030905">
    <property type="component" value="Chromosome"/>
</dbReference>
<evidence type="ECO:0000256" key="2">
    <source>
        <dbReference type="ARBA" id="ARBA00008335"/>
    </source>
</evidence>
<dbReference type="Proteomes" id="UP000028042">
    <property type="component" value="Unassembled WGS sequence"/>
</dbReference>
<feature type="transmembrane region" description="Helical" evidence="7">
    <location>
        <begin position="323"/>
        <end position="350"/>
    </location>
</feature>
<feature type="transmembrane region" description="Helical" evidence="7">
    <location>
        <begin position="43"/>
        <end position="61"/>
    </location>
</feature>
<evidence type="ECO:0000313" key="11">
    <source>
        <dbReference type="Proteomes" id="UP000028042"/>
    </source>
</evidence>
<dbReference type="EMBL" id="JPGY02000001">
    <property type="protein sequence ID" value="KRU12391.1"/>
    <property type="molecule type" value="Genomic_DNA"/>
</dbReference>
<name>A0A0H3J2F4_CLOPA</name>
<comment type="subcellular location">
    <subcellularLocation>
        <location evidence="1">Cell membrane</location>
        <topology evidence="1">Multi-pass membrane protein</topology>
    </subcellularLocation>
</comment>
<reference evidence="9 12" key="1">
    <citation type="journal article" date="2015" name="Genome Announc.">
        <title>Complete Genome Sequence of the Nitrogen-Fixing and Solvent-Producing Clostridium pasteurianum DSM 525.</title>
        <authorList>
            <person name="Poehlein A."/>
            <person name="Grosse-Honebrink A."/>
            <person name="Zhang Y."/>
            <person name="Minton N.P."/>
            <person name="Daniel R."/>
        </authorList>
    </citation>
    <scope>NUCLEOTIDE SEQUENCE [LARGE SCALE GENOMIC DNA]</scope>
    <source>
        <strain evidence="9">DSM 525</strain>
        <strain evidence="12">DSM 525 / ATCC 6013</strain>
    </source>
</reference>
<evidence type="ECO:0000256" key="7">
    <source>
        <dbReference type="SAM" id="Phobius"/>
    </source>
</evidence>
<feature type="transmembrane region" description="Helical" evidence="7">
    <location>
        <begin position="356"/>
        <end position="377"/>
    </location>
</feature>
<dbReference type="PANTHER" id="PTHR23514:SF3">
    <property type="entry name" value="BYPASS OF STOP CODON PROTEIN 6"/>
    <property type="match status" value="1"/>
</dbReference>
<reference evidence="10" key="2">
    <citation type="submission" date="2015-10" db="EMBL/GenBank/DDBJ databases">
        <title>Improved Draft Genome Sequence of Clostridium pasteurianum Strain ATCC 6013 (DSM 525) Using a Hybrid Next-Generation Sequencing Approach.</title>
        <authorList>
            <person name="Pyne M.E."/>
            <person name="Utturkar S.M."/>
            <person name="Brown S.D."/>
            <person name="Moo-Young M."/>
            <person name="Chung D.A."/>
            <person name="Chou P.C."/>
        </authorList>
    </citation>
    <scope>NUCLEOTIDE SEQUENCE</scope>
    <source>
        <strain evidence="10">ATCC 6013</strain>
    </source>
</reference>
<dbReference type="AlphaFoldDB" id="A0A0H3J2F4"/>
<dbReference type="GeneID" id="93073711"/>
<dbReference type="EMBL" id="CP009268">
    <property type="protein sequence ID" value="AJA51602.1"/>
    <property type="molecule type" value="Genomic_DNA"/>
</dbReference>
<dbReference type="GO" id="GO:0005886">
    <property type="term" value="C:plasma membrane"/>
    <property type="evidence" value="ECO:0007669"/>
    <property type="project" value="UniProtKB-SubCell"/>
</dbReference>
<comment type="similarity">
    <text evidence="2">Belongs to the major facilitator superfamily.</text>
</comment>
<protein>
    <submittedName>
        <fullName evidence="10">Major facilitator superfamily MFS_1</fullName>
    </submittedName>
    <submittedName>
        <fullName evidence="9">Permease</fullName>
    </submittedName>
</protein>
<dbReference type="Gene3D" id="1.20.1250.20">
    <property type="entry name" value="MFS general substrate transporter like domains"/>
    <property type="match status" value="1"/>
</dbReference>
<evidence type="ECO:0000256" key="4">
    <source>
        <dbReference type="ARBA" id="ARBA00022692"/>
    </source>
</evidence>
<keyword evidence="5 7" id="KW-1133">Transmembrane helix</keyword>
<dbReference type="PROSITE" id="PS50850">
    <property type="entry name" value="MFS"/>
    <property type="match status" value="1"/>
</dbReference>
<dbReference type="PANTHER" id="PTHR23514">
    <property type="entry name" value="BYPASS OF STOP CODON PROTEIN 6"/>
    <property type="match status" value="1"/>
</dbReference>
<dbReference type="Pfam" id="PF07690">
    <property type="entry name" value="MFS_1"/>
    <property type="match status" value="1"/>
</dbReference>
<keyword evidence="6 7" id="KW-0472">Membrane</keyword>
<organism evidence="9 12">
    <name type="scientific">Clostridium pasteurianum DSM 525 = ATCC 6013</name>
    <dbReference type="NCBI Taxonomy" id="1262449"/>
    <lineage>
        <taxon>Bacteria</taxon>
        <taxon>Bacillati</taxon>
        <taxon>Bacillota</taxon>
        <taxon>Clostridia</taxon>
        <taxon>Eubacteriales</taxon>
        <taxon>Clostridiaceae</taxon>
        <taxon>Clostridium</taxon>
    </lineage>
</organism>
<feature type="transmembrane region" description="Helical" evidence="7">
    <location>
        <begin position="293"/>
        <end position="311"/>
    </location>
</feature>
<feature type="transmembrane region" description="Helical" evidence="7">
    <location>
        <begin position="73"/>
        <end position="90"/>
    </location>
</feature>
<evidence type="ECO:0000259" key="8">
    <source>
        <dbReference type="PROSITE" id="PS50850"/>
    </source>
</evidence>
<gene>
    <name evidence="9" type="ORF">CLPA_c15390</name>
    <name evidence="10" type="ORF">CP6013_01638</name>
</gene>
<accession>A0A0H3J2F4</accession>
<dbReference type="GO" id="GO:0022857">
    <property type="term" value="F:transmembrane transporter activity"/>
    <property type="evidence" value="ECO:0007669"/>
    <property type="project" value="InterPro"/>
</dbReference>
<feature type="domain" description="Major facilitator superfamily (MFS) profile" evidence="8">
    <location>
        <begin position="7"/>
        <end position="381"/>
    </location>
</feature>
<dbReference type="SUPFAM" id="SSF103473">
    <property type="entry name" value="MFS general substrate transporter"/>
    <property type="match status" value="1"/>
</dbReference>
<evidence type="ECO:0000256" key="3">
    <source>
        <dbReference type="ARBA" id="ARBA00022448"/>
    </source>
</evidence>
<evidence type="ECO:0000256" key="5">
    <source>
        <dbReference type="ARBA" id="ARBA00022989"/>
    </source>
</evidence>
<evidence type="ECO:0000256" key="1">
    <source>
        <dbReference type="ARBA" id="ARBA00004651"/>
    </source>
</evidence>
<feature type="transmembrane region" description="Helical" evidence="7">
    <location>
        <begin position="269"/>
        <end position="287"/>
    </location>
</feature>
<keyword evidence="12" id="KW-1185">Reference proteome</keyword>
<feature type="transmembrane region" description="Helical" evidence="7">
    <location>
        <begin position="156"/>
        <end position="176"/>
    </location>
</feature>
<evidence type="ECO:0000313" key="9">
    <source>
        <dbReference type="EMBL" id="AJA51602.1"/>
    </source>
</evidence>
<proteinExistence type="inferred from homology"/>
<keyword evidence="4 7" id="KW-0812">Transmembrane</keyword>
<dbReference type="InterPro" id="IPR036259">
    <property type="entry name" value="MFS_trans_sf"/>
</dbReference>
<keyword evidence="3" id="KW-0813">Transport</keyword>
<dbReference type="PATRIC" id="fig|1262449.3.peg.3378"/>
<evidence type="ECO:0000313" key="10">
    <source>
        <dbReference type="EMBL" id="KRU12391.1"/>
    </source>
</evidence>
<reference evidence="10 11" key="3">
    <citation type="journal article" name="Genome Announc.">
        <title>Improved Draft Genome Sequence of Clostridium pasteurianum Strain ATCC 6013 (DSM 525) Using a Hybrid Next-Generation Sequencing Approach.</title>
        <authorList>
            <person name="Pyne M.E."/>
            <person name="Utturkar S."/>
            <person name="Brown S.D."/>
            <person name="Moo-Young M."/>
            <person name="Chung D.A."/>
            <person name="Chou C.P."/>
        </authorList>
    </citation>
    <scope>NUCLEOTIDE SEQUENCE [LARGE SCALE GENOMIC DNA]</scope>
    <source>
        <strain evidence="10 11">ATCC 6013</strain>
    </source>
</reference>
<dbReference type="InterPro" id="IPR011701">
    <property type="entry name" value="MFS"/>
</dbReference>